<dbReference type="AlphaFoldDB" id="W9GQD8"/>
<keyword evidence="1" id="KW-0472">Membrane</keyword>
<feature type="domain" description="Guanylate cyclase" evidence="2">
    <location>
        <begin position="7"/>
        <end position="114"/>
    </location>
</feature>
<evidence type="ECO:0000313" key="3">
    <source>
        <dbReference type="EMBL" id="EWY36004.1"/>
    </source>
</evidence>
<dbReference type="OrthoDB" id="9807521at2"/>
<dbReference type="PANTHER" id="PTHR43081">
    <property type="entry name" value="ADENYLATE CYCLASE, TERMINAL-DIFFERENTIATION SPECIFIC-RELATED"/>
    <property type="match status" value="1"/>
</dbReference>
<dbReference type="GO" id="GO:0004016">
    <property type="term" value="F:adenylate cyclase activity"/>
    <property type="evidence" value="ECO:0007669"/>
    <property type="project" value="UniProtKB-ARBA"/>
</dbReference>
<organism evidence="3 4">
    <name type="scientific">Skermanella stibiiresistens SB22</name>
    <dbReference type="NCBI Taxonomy" id="1385369"/>
    <lineage>
        <taxon>Bacteria</taxon>
        <taxon>Pseudomonadati</taxon>
        <taxon>Pseudomonadota</taxon>
        <taxon>Alphaproteobacteria</taxon>
        <taxon>Rhodospirillales</taxon>
        <taxon>Azospirillaceae</taxon>
        <taxon>Skermanella</taxon>
    </lineage>
</organism>
<keyword evidence="4" id="KW-1185">Reference proteome</keyword>
<dbReference type="CDD" id="cd07302">
    <property type="entry name" value="CHD"/>
    <property type="match status" value="1"/>
</dbReference>
<dbReference type="Gene3D" id="3.40.50.10610">
    <property type="entry name" value="ABC-type transport auxiliary lipoprotein component"/>
    <property type="match status" value="1"/>
</dbReference>
<dbReference type="PROSITE" id="PS50125">
    <property type="entry name" value="GUANYLATE_CYCLASE_2"/>
    <property type="match status" value="1"/>
</dbReference>
<dbReference type="Gene3D" id="1.25.40.10">
    <property type="entry name" value="Tetratricopeptide repeat domain"/>
    <property type="match status" value="1"/>
</dbReference>
<dbReference type="RefSeq" id="WP_037461511.1">
    <property type="nucleotide sequence ID" value="NZ_AVFL01000057.1"/>
</dbReference>
<protein>
    <submittedName>
        <fullName evidence="3">Adenylate cyclase</fullName>
    </submittedName>
</protein>
<sequence>MRRKLAAIMAGDVVGYSRMMADDEAGTYRELRAMFHEILGPIVDAHDGRIFKEIGDGFLATFTSVHEALDAAAVIQQTLQTSRLQLRIGLHLGDVIEEDGDTFGDGVNIAARLETMAEPGSIYVSDSVFRCAEKTAGRSFRRIGHRAAKNMPNGLEVYAVTIESTPSAVAHARTAKSSGWRRLATAGWMILAGTAVAVMAAAVGSFAPARQWIADFPAFRSSPTDSRPSVAVMPFDNMSGDPAQSYFTDGLSEDLITELSRNPELAVIARNSTFALRERAADIRHVGKSLRARYVVEGSARRQGDQLRVAAQLIDAETGTHLWAKTYDRRLEDVFAVQTELTAEIVASLVSYVGRSEIASVMRRPTDNLRAYDLVLRAREAHAHADANPASVLDARDLLRQALVLDPQYAAAHAYFGLNLIVDQVVGVTGTATKLDIATGIAAAREAIRLQPDLALAYRVLAFGLSASRDYPAGLQAAERAVALNPNDPENLAMLAKAQLRASSYQQAADNAERARLLHPMAPNYYAFIQAQALYAADRLDDAAAALGDCLINGDQRGNCLRIAVAVDVRRGRLDTARQAMARLKAAEPDFTLARELETERYGMTPMMTRYIADLGKADTPSAATADGTPRPNAT</sequence>
<dbReference type="SMART" id="SM00044">
    <property type="entry name" value="CYCc"/>
    <property type="match status" value="1"/>
</dbReference>
<feature type="transmembrane region" description="Helical" evidence="1">
    <location>
        <begin position="183"/>
        <end position="207"/>
    </location>
</feature>
<evidence type="ECO:0000259" key="2">
    <source>
        <dbReference type="PROSITE" id="PS50125"/>
    </source>
</evidence>
<dbReference type="SUPFAM" id="SSF48452">
    <property type="entry name" value="TPR-like"/>
    <property type="match status" value="1"/>
</dbReference>
<dbReference type="SUPFAM" id="SSF55073">
    <property type="entry name" value="Nucleotide cyclase"/>
    <property type="match status" value="1"/>
</dbReference>
<gene>
    <name evidence="3" type="ORF">N825_22410</name>
</gene>
<comment type="caution">
    <text evidence="3">The sequence shown here is derived from an EMBL/GenBank/DDBJ whole genome shotgun (WGS) entry which is preliminary data.</text>
</comment>
<dbReference type="GO" id="GO:0006171">
    <property type="term" value="P:cAMP biosynthetic process"/>
    <property type="evidence" value="ECO:0007669"/>
    <property type="project" value="TreeGrafter"/>
</dbReference>
<dbReference type="Pfam" id="PF12895">
    <property type="entry name" value="ANAPC3"/>
    <property type="match status" value="1"/>
</dbReference>
<dbReference type="EMBL" id="AVFL01000057">
    <property type="protein sequence ID" value="EWY36004.1"/>
    <property type="molecule type" value="Genomic_DNA"/>
</dbReference>
<dbReference type="PATRIC" id="fig|1385369.3.peg.6970"/>
<keyword evidence="1" id="KW-1133">Transmembrane helix</keyword>
<dbReference type="Gene3D" id="3.30.70.1230">
    <property type="entry name" value="Nucleotide cyclase"/>
    <property type="match status" value="1"/>
</dbReference>
<proteinExistence type="predicted"/>
<evidence type="ECO:0000256" key="1">
    <source>
        <dbReference type="SAM" id="Phobius"/>
    </source>
</evidence>
<dbReference type="InterPro" id="IPR050697">
    <property type="entry name" value="Adenylyl/Guanylyl_Cyclase_3/4"/>
</dbReference>
<accession>W9GQD8</accession>
<dbReference type="STRING" id="1385369.N825_22410"/>
<dbReference type="PANTHER" id="PTHR43081:SF19">
    <property type="entry name" value="PH-SENSITIVE ADENYLATE CYCLASE RV1264"/>
    <property type="match status" value="1"/>
</dbReference>
<dbReference type="InterPro" id="IPR029787">
    <property type="entry name" value="Nucleotide_cyclase"/>
</dbReference>
<keyword evidence="1" id="KW-0812">Transmembrane</keyword>
<dbReference type="InterPro" id="IPR001054">
    <property type="entry name" value="A/G_cyclase"/>
</dbReference>
<dbReference type="Pfam" id="PF00211">
    <property type="entry name" value="Guanylate_cyc"/>
    <property type="match status" value="1"/>
</dbReference>
<reference evidence="3 4" key="1">
    <citation type="submission" date="2013-08" db="EMBL/GenBank/DDBJ databases">
        <title>The genome sequence of Skermanella stibiiresistens.</title>
        <authorList>
            <person name="Zhu W."/>
            <person name="Wang G."/>
        </authorList>
    </citation>
    <scope>NUCLEOTIDE SEQUENCE [LARGE SCALE GENOMIC DNA]</scope>
    <source>
        <strain evidence="3 4">SB22</strain>
    </source>
</reference>
<name>W9GQD8_9PROT</name>
<evidence type="ECO:0000313" key="4">
    <source>
        <dbReference type="Proteomes" id="UP000019486"/>
    </source>
</evidence>
<dbReference type="GO" id="GO:0035556">
    <property type="term" value="P:intracellular signal transduction"/>
    <property type="evidence" value="ECO:0007669"/>
    <property type="project" value="InterPro"/>
</dbReference>
<dbReference type="Proteomes" id="UP000019486">
    <property type="component" value="Unassembled WGS sequence"/>
</dbReference>
<dbReference type="InterPro" id="IPR011990">
    <property type="entry name" value="TPR-like_helical_dom_sf"/>
</dbReference>